<dbReference type="SMART" id="SM00906">
    <property type="entry name" value="Fungal_trans"/>
    <property type="match status" value="1"/>
</dbReference>
<dbReference type="Gene3D" id="4.10.240.10">
    <property type="entry name" value="Zn(2)-C6 fungal-type DNA-binding domain"/>
    <property type="match status" value="1"/>
</dbReference>
<feature type="region of interest" description="Disordered" evidence="6">
    <location>
        <begin position="151"/>
        <end position="173"/>
    </location>
</feature>
<dbReference type="InterPro" id="IPR051127">
    <property type="entry name" value="Fungal_SecMet_Regulators"/>
</dbReference>
<evidence type="ECO:0000256" key="4">
    <source>
        <dbReference type="ARBA" id="ARBA00023163"/>
    </source>
</evidence>
<keyword evidence="4" id="KW-0804">Transcription</keyword>
<evidence type="ECO:0000313" key="9">
    <source>
        <dbReference type="Proteomes" id="UP001610563"/>
    </source>
</evidence>
<comment type="caution">
    <text evidence="8">The sequence shown here is derived from an EMBL/GenBank/DDBJ whole genome shotgun (WGS) entry which is preliminary data.</text>
</comment>
<evidence type="ECO:0000256" key="1">
    <source>
        <dbReference type="ARBA" id="ARBA00022723"/>
    </source>
</evidence>
<keyword evidence="2" id="KW-0805">Transcription regulation</keyword>
<proteinExistence type="predicted"/>
<evidence type="ECO:0000313" key="8">
    <source>
        <dbReference type="EMBL" id="KAL2799722.1"/>
    </source>
</evidence>
<reference evidence="8 9" key="1">
    <citation type="submission" date="2024-07" db="EMBL/GenBank/DDBJ databases">
        <title>Section-level genome sequencing and comparative genomics of Aspergillus sections Usti and Cavernicolus.</title>
        <authorList>
            <consortium name="Lawrence Berkeley National Laboratory"/>
            <person name="Nybo J.L."/>
            <person name="Vesth T.C."/>
            <person name="Theobald S."/>
            <person name="Frisvad J.C."/>
            <person name="Larsen T.O."/>
            <person name="Kjaerboelling I."/>
            <person name="Rothschild-Mancinelli K."/>
            <person name="Lyhne E.K."/>
            <person name="Kogle M.E."/>
            <person name="Barry K."/>
            <person name="Clum A."/>
            <person name="Na H."/>
            <person name="Ledsgaard L."/>
            <person name="Lin J."/>
            <person name="Lipzen A."/>
            <person name="Kuo A."/>
            <person name="Riley R."/>
            <person name="Mondo S."/>
            <person name="Labutti K."/>
            <person name="Haridas S."/>
            <person name="Pangalinan J."/>
            <person name="Salamov A.A."/>
            <person name="Simmons B.A."/>
            <person name="Magnuson J.K."/>
            <person name="Chen J."/>
            <person name="Drula E."/>
            <person name="Henrissat B."/>
            <person name="Wiebenga A."/>
            <person name="Lubbers R.J."/>
            <person name="Gomes A.C."/>
            <person name="Makela M.R."/>
            <person name="Stajich J."/>
            <person name="Grigoriev I.V."/>
            <person name="Mortensen U.H."/>
            <person name="De Vries R.P."/>
            <person name="Baker S.E."/>
            <person name="Andersen M.R."/>
        </authorList>
    </citation>
    <scope>NUCLEOTIDE SEQUENCE [LARGE SCALE GENOMIC DNA]</scope>
    <source>
        <strain evidence="8 9">CBS 209.92</strain>
    </source>
</reference>
<dbReference type="Proteomes" id="UP001610563">
    <property type="component" value="Unassembled WGS sequence"/>
</dbReference>
<dbReference type="InterPro" id="IPR036864">
    <property type="entry name" value="Zn2-C6_fun-type_DNA-bd_sf"/>
</dbReference>
<sequence>MPKSSSPALAAPEFRACTECRKRKSKCSGTTPCLYCSRNNKECVFSRAPSRTPLTRRNLDEAEHRCAKLIELLRKLNPDIDSDDALRTVAAPEVSEEADRFEWNEESSIATPHRGQGRPDGMASLPTGNEEAGYLGTSSGSNILRAISSLLPEPADPDTTRQESISTANAPQLETHPAIEQLNNTMVLDILIDAYFQHYHPSYPILHESIFRQKYHSRREVRLQPNWHPIFYLVLAIGDWIVNGGSGAERSGYYAAPRSRFSMRMLESGNLLTVQAFLLLGNYLQKRDRPNTGYNFIGIAYRMALGLGLHREPPQQTAADTLLNERRRVVWWIVYCFDSGFSLTTGRPITVSDSFIETRLPRNIDDSGCELSSTLPPPIAPPTIYSSIIAHSRLAIIANTIHRTVISAPSDKPASLQTSRSLDRQLKAWKLSLPVYFTAHDVPDWFRGPRAILCWKEQNLRMMLWWGCQRALTLTLPQRVSSDGDEAQSTCQYTAIETIQEIATFCIDHADDGTLHPGLAWYAIYFLFQAVIVLSIHQFKPRDPGSDISLAEADQDLWVISISKARGCLEQLRGRNPAAGRCLEVLDRIWSGVQHTPREVISPFAMGASIAPPANAHGDPESASGSMSTQAYTAFGEASTTTSSDLNPNTAANPIAYAIDPALQIFLKDASWDNTIFEGLQGFPSTLETEPSYYDFANPSGISGDRGYAMLESMDLEPT</sequence>
<dbReference type="PANTHER" id="PTHR47424:SF2">
    <property type="entry name" value="TRANSCRIPTION FACTOR DOMAIN-CONTAINING PROTEIN-RELATED"/>
    <property type="match status" value="1"/>
</dbReference>
<feature type="domain" description="Zn(2)-C6 fungal-type" evidence="7">
    <location>
        <begin position="16"/>
        <end position="45"/>
    </location>
</feature>
<name>A0ABR4GL05_9EURO</name>
<organism evidence="8 9">
    <name type="scientific">Aspergillus keveii</name>
    <dbReference type="NCBI Taxonomy" id="714993"/>
    <lineage>
        <taxon>Eukaryota</taxon>
        <taxon>Fungi</taxon>
        <taxon>Dikarya</taxon>
        <taxon>Ascomycota</taxon>
        <taxon>Pezizomycotina</taxon>
        <taxon>Eurotiomycetes</taxon>
        <taxon>Eurotiomycetidae</taxon>
        <taxon>Eurotiales</taxon>
        <taxon>Aspergillaceae</taxon>
        <taxon>Aspergillus</taxon>
        <taxon>Aspergillus subgen. Nidulantes</taxon>
    </lineage>
</organism>
<keyword evidence="5" id="KW-0539">Nucleus</keyword>
<keyword evidence="9" id="KW-1185">Reference proteome</keyword>
<dbReference type="SUPFAM" id="SSF57701">
    <property type="entry name" value="Zn2/Cys6 DNA-binding domain"/>
    <property type="match status" value="1"/>
</dbReference>
<feature type="region of interest" description="Disordered" evidence="6">
    <location>
        <begin position="91"/>
        <end position="136"/>
    </location>
</feature>
<dbReference type="CDD" id="cd12148">
    <property type="entry name" value="fungal_TF_MHR"/>
    <property type="match status" value="1"/>
</dbReference>
<dbReference type="Pfam" id="PF04082">
    <property type="entry name" value="Fungal_trans"/>
    <property type="match status" value="1"/>
</dbReference>
<dbReference type="InterPro" id="IPR001138">
    <property type="entry name" value="Zn2Cys6_DnaBD"/>
</dbReference>
<accession>A0ABR4GL05</accession>
<evidence type="ECO:0000256" key="2">
    <source>
        <dbReference type="ARBA" id="ARBA00023015"/>
    </source>
</evidence>
<dbReference type="PROSITE" id="PS50048">
    <property type="entry name" value="ZN2_CY6_FUNGAL_2"/>
    <property type="match status" value="1"/>
</dbReference>
<evidence type="ECO:0000259" key="7">
    <source>
        <dbReference type="PROSITE" id="PS50048"/>
    </source>
</evidence>
<feature type="compositionally biased region" description="Polar residues" evidence="6">
    <location>
        <begin position="162"/>
        <end position="172"/>
    </location>
</feature>
<protein>
    <submittedName>
        <fullName evidence="8">Fungal-specific transcription factor domain-containing protein</fullName>
    </submittedName>
</protein>
<dbReference type="PANTHER" id="PTHR47424">
    <property type="entry name" value="REGULATORY PROTEIN GAL4"/>
    <property type="match status" value="1"/>
</dbReference>
<evidence type="ECO:0000256" key="3">
    <source>
        <dbReference type="ARBA" id="ARBA00023125"/>
    </source>
</evidence>
<dbReference type="EMBL" id="JBFTWV010000006">
    <property type="protein sequence ID" value="KAL2799722.1"/>
    <property type="molecule type" value="Genomic_DNA"/>
</dbReference>
<evidence type="ECO:0000256" key="6">
    <source>
        <dbReference type="SAM" id="MobiDB-lite"/>
    </source>
</evidence>
<dbReference type="InterPro" id="IPR007219">
    <property type="entry name" value="XnlR_reg_dom"/>
</dbReference>
<dbReference type="Pfam" id="PF00172">
    <property type="entry name" value="Zn_clus"/>
    <property type="match status" value="1"/>
</dbReference>
<dbReference type="SMART" id="SM00066">
    <property type="entry name" value="GAL4"/>
    <property type="match status" value="1"/>
</dbReference>
<keyword evidence="1" id="KW-0479">Metal-binding</keyword>
<keyword evidence="3" id="KW-0238">DNA-binding</keyword>
<dbReference type="PROSITE" id="PS00463">
    <property type="entry name" value="ZN2_CY6_FUNGAL_1"/>
    <property type="match status" value="1"/>
</dbReference>
<dbReference type="CDD" id="cd00067">
    <property type="entry name" value="GAL4"/>
    <property type="match status" value="1"/>
</dbReference>
<gene>
    <name evidence="8" type="ORF">BJX66DRAFT_228214</name>
</gene>
<evidence type="ECO:0000256" key="5">
    <source>
        <dbReference type="ARBA" id="ARBA00023242"/>
    </source>
</evidence>